<sequence>MNITKMQADLFCVNCNQDTLHDVIYLEESIERISCTLCETTLEIDEKLVLSTYATALFKRINTKPKRMNTEIKNDLSRFLCSIPIRVVTKPYRMVKEFKNIKNMMKEK</sequence>
<protein>
    <recommendedName>
        <fullName evidence="3">Bh protein</fullName>
    </recommendedName>
</protein>
<dbReference type="RefSeq" id="WP_184311924.1">
    <property type="nucleotide sequence ID" value="NZ_JACHEN010000023.1"/>
</dbReference>
<accession>A0A841KUV1</accession>
<evidence type="ECO:0000313" key="1">
    <source>
        <dbReference type="EMBL" id="MBB6217426.1"/>
    </source>
</evidence>
<dbReference type="EMBL" id="JACHEN010000023">
    <property type="protein sequence ID" value="MBB6217426.1"/>
    <property type="molecule type" value="Genomic_DNA"/>
</dbReference>
<dbReference type="Proteomes" id="UP000579281">
    <property type="component" value="Unassembled WGS sequence"/>
</dbReference>
<organism evidence="1 2">
    <name type="scientific">Anaerosolibacter carboniphilus</name>
    <dbReference type="NCBI Taxonomy" id="1417629"/>
    <lineage>
        <taxon>Bacteria</taxon>
        <taxon>Bacillati</taxon>
        <taxon>Bacillota</taxon>
        <taxon>Clostridia</taxon>
        <taxon>Peptostreptococcales</taxon>
        <taxon>Thermotaleaceae</taxon>
        <taxon>Anaerosolibacter</taxon>
    </lineage>
</organism>
<dbReference type="AlphaFoldDB" id="A0A841KUV1"/>
<evidence type="ECO:0008006" key="3">
    <source>
        <dbReference type="Google" id="ProtNLM"/>
    </source>
</evidence>
<gene>
    <name evidence="1" type="ORF">HNQ80_003545</name>
</gene>
<name>A0A841KUV1_9FIRM</name>
<reference evidence="1 2" key="1">
    <citation type="submission" date="2020-08" db="EMBL/GenBank/DDBJ databases">
        <title>Genomic Encyclopedia of Type Strains, Phase IV (KMG-IV): sequencing the most valuable type-strain genomes for metagenomic binning, comparative biology and taxonomic classification.</title>
        <authorList>
            <person name="Goeker M."/>
        </authorList>
    </citation>
    <scope>NUCLEOTIDE SEQUENCE [LARGE SCALE GENOMIC DNA]</scope>
    <source>
        <strain evidence="1 2">DSM 103526</strain>
    </source>
</reference>
<keyword evidence="2" id="KW-1185">Reference proteome</keyword>
<evidence type="ECO:0000313" key="2">
    <source>
        <dbReference type="Proteomes" id="UP000579281"/>
    </source>
</evidence>
<proteinExistence type="predicted"/>
<comment type="caution">
    <text evidence="1">The sequence shown here is derived from an EMBL/GenBank/DDBJ whole genome shotgun (WGS) entry which is preliminary data.</text>
</comment>